<evidence type="ECO:0000256" key="1">
    <source>
        <dbReference type="ARBA" id="ARBA00002137"/>
    </source>
</evidence>
<evidence type="ECO:0000313" key="12">
    <source>
        <dbReference type="Proteomes" id="UP000036406"/>
    </source>
</evidence>
<evidence type="ECO:0000256" key="9">
    <source>
        <dbReference type="SAM" id="SignalP"/>
    </source>
</evidence>
<dbReference type="Proteomes" id="UP000036406">
    <property type="component" value="Chromosome"/>
</dbReference>
<protein>
    <recommendedName>
        <fullName evidence="8">High-potential iron-sulfur protein</fullName>
        <shortName evidence="8">HiPIP</shortName>
    </recommendedName>
</protein>
<dbReference type="EMBL" id="CP011494">
    <property type="protein sequence ID" value="AKO52263.1"/>
    <property type="molecule type" value="Genomic_DNA"/>
</dbReference>
<evidence type="ECO:0000256" key="5">
    <source>
        <dbReference type="ARBA" id="ARBA00022982"/>
    </source>
</evidence>
<feature type="chain" id="PRO_5005206037" description="High-potential iron-sulfur protein" evidence="9">
    <location>
        <begin position="34"/>
        <end position="104"/>
    </location>
</feature>
<keyword evidence="5 8" id="KW-0249">Electron transport</keyword>
<dbReference type="SUPFAM" id="SSF57652">
    <property type="entry name" value="HIPIP (high potential iron protein)"/>
    <property type="match status" value="1"/>
</dbReference>
<reference evidence="11 12" key="1">
    <citation type="submission" date="2015-05" db="EMBL/GenBank/DDBJ databases">
        <title>Complete genome of Marinobacter psychrophilus strain 20041T isolated from sea-ice of the Canadian Basin.</title>
        <authorList>
            <person name="Song L."/>
            <person name="Ren L."/>
            <person name="Yu Y."/>
            <person name="Wang X."/>
        </authorList>
    </citation>
    <scope>NUCLEOTIDE SEQUENCE [LARGE SCALE GENOMIC DNA]</scope>
    <source>
        <strain evidence="11 12">20041</strain>
    </source>
</reference>
<evidence type="ECO:0000256" key="7">
    <source>
        <dbReference type="ARBA" id="ARBA00023014"/>
    </source>
</evidence>
<dbReference type="STRING" id="330734.ABA45_07335"/>
<keyword evidence="2 8" id="KW-0813">Transport</keyword>
<keyword evidence="12" id="KW-1185">Reference proteome</keyword>
<evidence type="ECO:0000256" key="6">
    <source>
        <dbReference type="ARBA" id="ARBA00023004"/>
    </source>
</evidence>
<comment type="subunit">
    <text evidence="8">Homodimer.</text>
</comment>
<comment type="function">
    <text evidence="1 8">Specific class of high-redox-potential 4Fe-4S ferredoxins. Functions in anaerobic electron transport in most purple and in some other photosynthetic bacteria and in at least one genus (Paracoccus) of halophilic, denitrifying bacteria.</text>
</comment>
<evidence type="ECO:0000256" key="8">
    <source>
        <dbReference type="RuleBase" id="RU000620"/>
    </source>
</evidence>
<dbReference type="KEGG" id="mpq:ABA45_07335"/>
<dbReference type="InterPro" id="IPR000170">
    <property type="entry name" value="High_potential_FeS_prot"/>
</dbReference>
<keyword evidence="7 8" id="KW-0411">Iron-sulfur</keyword>
<dbReference type="Gene3D" id="4.10.490.10">
    <property type="entry name" value="High potential iron-sulphur protein"/>
    <property type="match status" value="1"/>
</dbReference>
<dbReference type="PROSITE" id="PS51373">
    <property type="entry name" value="HIPIP"/>
    <property type="match status" value="1"/>
</dbReference>
<keyword evidence="4 8" id="KW-0479">Metal-binding</keyword>
<keyword evidence="6 8" id="KW-0408">Iron</keyword>
<evidence type="ECO:0000313" key="11">
    <source>
        <dbReference type="EMBL" id="AKO52263.1"/>
    </source>
</evidence>
<dbReference type="GO" id="GO:0019646">
    <property type="term" value="P:aerobic electron transport chain"/>
    <property type="evidence" value="ECO:0007669"/>
    <property type="project" value="InterPro"/>
</dbReference>
<dbReference type="InterPro" id="IPR036369">
    <property type="entry name" value="HIPIP_sf"/>
</dbReference>
<dbReference type="AlphaFoldDB" id="A0A0H4I3A1"/>
<dbReference type="PROSITE" id="PS51318">
    <property type="entry name" value="TAT"/>
    <property type="match status" value="1"/>
</dbReference>
<evidence type="ECO:0000259" key="10">
    <source>
        <dbReference type="PROSITE" id="PS51373"/>
    </source>
</evidence>
<keyword evidence="3 8" id="KW-0004">4Fe-4S</keyword>
<accession>A0A0H4I3A1</accession>
<evidence type="ECO:0000256" key="3">
    <source>
        <dbReference type="ARBA" id="ARBA00022485"/>
    </source>
</evidence>
<dbReference type="PATRIC" id="fig|330734.3.peg.1541"/>
<sequence>MANQSRRKFMRHSLLGMAALPLGMGILSQRAFAQSLPPLDPTTPQAKGLNYVKVAEEAAGHPAYTAGEHCASCMFFLEANNGCSLFPANSVEVNGWCQTWVQKA</sequence>
<dbReference type="GO" id="GO:0009055">
    <property type="term" value="F:electron transfer activity"/>
    <property type="evidence" value="ECO:0007669"/>
    <property type="project" value="InterPro"/>
</dbReference>
<dbReference type="GO" id="GO:0051539">
    <property type="term" value="F:4 iron, 4 sulfur cluster binding"/>
    <property type="evidence" value="ECO:0007669"/>
    <property type="project" value="UniProtKB-KW"/>
</dbReference>
<dbReference type="Pfam" id="PF01355">
    <property type="entry name" value="HIPIP"/>
    <property type="match status" value="1"/>
</dbReference>
<evidence type="ECO:0000256" key="2">
    <source>
        <dbReference type="ARBA" id="ARBA00022448"/>
    </source>
</evidence>
<gene>
    <name evidence="11" type="ORF">ABA45_07335</name>
</gene>
<keyword evidence="9" id="KW-0732">Signal</keyword>
<dbReference type="GO" id="GO:0046872">
    <property type="term" value="F:metal ion binding"/>
    <property type="evidence" value="ECO:0007669"/>
    <property type="project" value="UniProtKB-KW"/>
</dbReference>
<feature type="domain" description="High potential iron-sulfur proteins family profile" evidence="10">
    <location>
        <begin position="33"/>
        <end position="104"/>
    </location>
</feature>
<dbReference type="RefSeq" id="WP_048384994.1">
    <property type="nucleotide sequence ID" value="NZ_CP011494.1"/>
</dbReference>
<dbReference type="InterPro" id="IPR006311">
    <property type="entry name" value="TAT_signal"/>
</dbReference>
<evidence type="ECO:0000256" key="4">
    <source>
        <dbReference type="ARBA" id="ARBA00022723"/>
    </source>
</evidence>
<feature type="signal peptide" evidence="9">
    <location>
        <begin position="1"/>
        <end position="33"/>
    </location>
</feature>
<proteinExistence type="inferred from homology"/>
<comment type="similarity">
    <text evidence="8">Belongs to the high-potential iron-sulfur protein (HiPIP) family.</text>
</comment>
<organism evidence="11 12">
    <name type="scientific">Marinobacter psychrophilus</name>
    <dbReference type="NCBI Taxonomy" id="330734"/>
    <lineage>
        <taxon>Bacteria</taxon>
        <taxon>Pseudomonadati</taxon>
        <taxon>Pseudomonadota</taxon>
        <taxon>Gammaproteobacteria</taxon>
        <taxon>Pseudomonadales</taxon>
        <taxon>Marinobacteraceae</taxon>
        <taxon>Marinobacter</taxon>
    </lineage>
</organism>
<name>A0A0H4I3A1_9GAMM</name>